<dbReference type="OrthoDB" id="9800416at2"/>
<accession>A0A1I6K795</accession>
<dbReference type="PANTHER" id="PTHR23502">
    <property type="entry name" value="MAJOR FACILITATOR SUPERFAMILY"/>
    <property type="match status" value="1"/>
</dbReference>
<evidence type="ECO:0000256" key="6">
    <source>
        <dbReference type="ARBA" id="ARBA00022989"/>
    </source>
</evidence>
<feature type="transmembrane region" description="Helical" evidence="8">
    <location>
        <begin position="258"/>
        <end position="277"/>
    </location>
</feature>
<evidence type="ECO:0000256" key="1">
    <source>
        <dbReference type="ARBA" id="ARBA00004651"/>
    </source>
</evidence>
<evidence type="ECO:0000256" key="7">
    <source>
        <dbReference type="ARBA" id="ARBA00023136"/>
    </source>
</evidence>
<proteinExistence type="inferred from homology"/>
<dbReference type="GO" id="GO:1990961">
    <property type="term" value="P:xenobiotic detoxification by transmembrane export across the plasma membrane"/>
    <property type="evidence" value="ECO:0007669"/>
    <property type="project" value="InterPro"/>
</dbReference>
<feature type="transmembrane region" description="Helical" evidence="8">
    <location>
        <begin position="111"/>
        <end position="132"/>
    </location>
</feature>
<dbReference type="EMBL" id="FOZG01000001">
    <property type="protein sequence ID" value="SFR87077.1"/>
    <property type="molecule type" value="Genomic_DNA"/>
</dbReference>
<dbReference type="InterPro" id="IPR020846">
    <property type="entry name" value="MFS_dom"/>
</dbReference>
<dbReference type="SUPFAM" id="SSF103473">
    <property type="entry name" value="MFS general substrate transporter"/>
    <property type="match status" value="1"/>
</dbReference>
<dbReference type="GO" id="GO:0042910">
    <property type="term" value="F:xenobiotic transmembrane transporter activity"/>
    <property type="evidence" value="ECO:0007669"/>
    <property type="project" value="InterPro"/>
</dbReference>
<dbReference type="GO" id="GO:0005886">
    <property type="term" value="C:plasma membrane"/>
    <property type="evidence" value="ECO:0007669"/>
    <property type="project" value="UniProtKB-SubCell"/>
</dbReference>
<reference evidence="10 11" key="1">
    <citation type="submission" date="2016-10" db="EMBL/GenBank/DDBJ databases">
        <authorList>
            <person name="de Groot N.N."/>
        </authorList>
    </citation>
    <scope>NUCLEOTIDE SEQUENCE [LARGE SCALE GENOMIC DNA]</scope>
    <source>
        <strain evidence="10 11">S5-249</strain>
    </source>
</reference>
<dbReference type="Gene3D" id="1.20.1720.10">
    <property type="entry name" value="Multidrug resistance protein D"/>
    <property type="match status" value="1"/>
</dbReference>
<dbReference type="NCBIfam" id="TIGR00710">
    <property type="entry name" value="efflux_Bcr_CflA"/>
    <property type="match status" value="1"/>
</dbReference>
<dbReference type="STRING" id="1166337.SAMN05192580_1403"/>
<evidence type="ECO:0000256" key="5">
    <source>
        <dbReference type="ARBA" id="ARBA00022692"/>
    </source>
</evidence>
<evidence type="ECO:0000256" key="8">
    <source>
        <dbReference type="RuleBase" id="RU365088"/>
    </source>
</evidence>
<dbReference type="InterPro" id="IPR004812">
    <property type="entry name" value="Efflux_drug-R_Bcr/CmlA"/>
</dbReference>
<name>A0A1I6K795_9SPHN</name>
<feature type="transmembrane region" description="Helical" evidence="8">
    <location>
        <begin position="314"/>
        <end position="333"/>
    </location>
</feature>
<dbReference type="RefSeq" id="WP_093312710.1">
    <property type="nucleotide sequence ID" value="NZ_FOZG01000001.1"/>
</dbReference>
<sequence length="416" mass="44739">MHETSSSDRTPERPGFKEFVGLVAGLMAINALGIDIMLPALPSMAQALGITVENQRQFIISAYVIGFGSMQIVYGPLADRFGRRPVLFLSLSLFVATSLLATFASSFPQIIAARLVQGMGAAATRVLAVSIVRDRYAGRQMARVMSLAFIVFLAVPILAPSIGQFILLAGPWRWIFYFLAAFGATLVLWAALRLPETLSPELRRPLDPGTIVRGFGQVLRDRTSRGYMLAMALSFACLMGFINSVQQIFEHVLHRPEIFAYVFAGCAGAMGVGSLLNARLVGRWGTRRVSQSALIGMITLSCLHYIYAVTMGESLSSFVVFQASTMFFFSMTGSNFGAMAMESMGAIAGTAASVQGAVSTVLAALIGAAIGQSFDGSTKPMILGFVLCSTASFLCVLWTERGRLFRPHHPDPAAAQ</sequence>
<dbReference type="InterPro" id="IPR036259">
    <property type="entry name" value="MFS_trans_sf"/>
</dbReference>
<keyword evidence="7 8" id="KW-0472">Membrane</keyword>
<feature type="transmembrane region" description="Helical" evidence="8">
    <location>
        <begin position="58"/>
        <end position="74"/>
    </location>
</feature>
<evidence type="ECO:0000256" key="3">
    <source>
        <dbReference type="ARBA" id="ARBA00022448"/>
    </source>
</evidence>
<keyword evidence="3 8" id="KW-0813">Transport</keyword>
<dbReference type="InterPro" id="IPR011701">
    <property type="entry name" value="MFS"/>
</dbReference>
<feature type="transmembrane region" description="Helical" evidence="8">
    <location>
        <begin position="227"/>
        <end position="246"/>
    </location>
</feature>
<evidence type="ECO:0000259" key="9">
    <source>
        <dbReference type="PROSITE" id="PS50850"/>
    </source>
</evidence>
<gene>
    <name evidence="10" type="ORF">SAMN05192580_1403</name>
</gene>
<keyword evidence="6 8" id="KW-1133">Transmembrane helix</keyword>
<keyword evidence="5 8" id="KW-0812">Transmembrane</keyword>
<dbReference type="CDD" id="cd17320">
    <property type="entry name" value="MFS_MdfA_MDR_like"/>
    <property type="match status" value="1"/>
</dbReference>
<dbReference type="PANTHER" id="PTHR23502:SF132">
    <property type="entry name" value="POLYAMINE TRANSPORTER 2-RELATED"/>
    <property type="match status" value="1"/>
</dbReference>
<comment type="subcellular location">
    <subcellularLocation>
        <location evidence="8">Cell inner membrane</location>
        <topology evidence="8">Multi-pass membrane protein</topology>
    </subcellularLocation>
    <subcellularLocation>
        <location evidence="1">Cell membrane</location>
        <topology evidence="1">Multi-pass membrane protein</topology>
    </subcellularLocation>
</comment>
<evidence type="ECO:0000313" key="10">
    <source>
        <dbReference type="EMBL" id="SFR87077.1"/>
    </source>
</evidence>
<dbReference type="AlphaFoldDB" id="A0A1I6K795"/>
<keyword evidence="11" id="KW-1185">Reference proteome</keyword>
<evidence type="ECO:0000256" key="4">
    <source>
        <dbReference type="ARBA" id="ARBA00022475"/>
    </source>
</evidence>
<feature type="transmembrane region" description="Helical" evidence="8">
    <location>
        <begin position="174"/>
        <end position="194"/>
    </location>
</feature>
<evidence type="ECO:0000256" key="2">
    <source>
        <dbReference type="ARBA" id="ARBA00006236"/>
    </source>
</evidence>
<feature type="transmembrane region" description="Helical" evidence="8">
    <location>
        <begin position="144"/>
        <end position="168"/>
    </location>
</feature>
<feature type="transmembrane region" description="Helical" evidence="8">
    <location>
        <begin position="345"/>
        <end position="370"/>
    </location>
</feature>
<keyword evidence="4" id="KW-1003">Cell membrane</keyword>
<comment type="similarity">
    <text evidence="2 8">Belongs to the major facilitator superfamily. Bcr/CmlA family.</text>
</comment>
<dbReference type="Pfam" id="PF07690">
    <property type="entry name" value="MFS_1"/>
    <property type="match status" value="1"/>
</dbReference>
<evidence type="ECO:0000313" key="11">
    <source>
        <dbReference type="Proteomes" id="UP000198824"/>
    </source>
</evidence>
<keyword evidence="8" id="KW-0997">Cell inner membrane</keyword>
<dbReference type="PROSITE" id="PS50850">
    <property type="entry name" value="MFS"/>
    <property type="match status" value="1"/>
</dbReference>
<feature type="domain" description="Major facilitator superfamily (MFS) profile" evidence="9">
    <location>
        <begin position="19"/>
        <end position="403"/>
    </location>
</feature>
<feature type="transmembrane region" description="Helical" evidence="8">
    <location>
        <begin position="382"/>
        <end position="399"/>
    </location>
</feature>
<dbReference type="Proteomes" id="UP000198824">
    <property type="component" value="Unassembled WGS sequence"/>
</dbReference>
<feature type="transmembrane region" description="Helical" evidence="8">
    <location>
        <begin position="19"/>
        <end position="38"/>
    </location>
</feature>
<feature type="transmembrane region" description="Helical" evidence="8">
    <location>
        <begin position="86"/>
        <end position="105"/>
    </location>
</feature>
<protein>
    <recommendedName>
        <fullName evidence="8">Bcr/CflA family efflux transporter</fullName>
    </recommendedName>
</protein>
<organism evidence="10 11">
    <name type="scientific">Sphingomonas jatrophae</name>
    <dbReference type="NCBI Taxonomy" id="1166337"/>
    <lineage>
        <taxon>Bacteria</taxon>
        <taxon>Pseudomonadati</taxon>
        <taxon>Pseudomonadota</taxon>
        <taxon>Alphaproteobacteria</taxon>
        <taxon>Sphingomonadales</taxon>
        <taxon>Sphingomonadaceae</taxon>
        <taxon>Sphingomonas</taxon>
    </lineage>
</organism>
<feature type="transmembrane region" description="Helical" evidence="8">
    <location>
        <begin position="289"/>
        <end position="308"/>
    </location>
</feature>